<accession>A0ABR9KUP0</accession>
<gene>
    <name evidence="2" type="ORF">H4W81_008230</name>
</gene>
<evidence type="ECO:0000313" key="2">
    <source>
        <dbReference type="EMBL" id="MBE1565451.1"/>
    </source>
</evidence>
<keyword evidence="3" id="KW-1185">Reference proteome</keyword>
<reference evidence="2 3" key="1">
    <citation type="submission" date="2020-10" db="EMBL/GenBank/DDBJ databases">
        <title>Sequencing the genomes of 1000 actinobacteria strains.</title>
        <authorList>
            <person name="Klenk H.-P."/>
        </authorList>
    </citation>
    <scope>NUCLEOTIDE SEQUENCE [LARGE SCALE GENOMIC DNA]</scope>
    <source>
        <strain evidence="2 3">DSM 43748</strain>
    </source>
</reference>
<dbReference type="SUPFAM" id="SSF56112">
    <property type="entry name" value="Protein kinase-like (PK-like)"/>
    <property type="match status" value="1"/>
</dbReference>
<sequence length="259" mass="28295">MMADLQGTHVVAVDGDVVTKRFVDGKAGGAEREWRALSLLAEHAPGLTPEPIAFEPGVVVMSRLEGTPLRGLTLGPPHLEGLAEALARLHEAVPARILAGVPERPWQAAQLSAQVREWCARWRPRGSLADLAVREGARWLDGWRPGPAGARPAFGAGDGNLANFLWDGTRVRIVDFEDSGRSDRAFELAEAAEHVSAWVDGEVDVTAWVELDRDEAARVRECRRLQALTWLFLLSGEGPRNPPGTFGRQVERVLRALDD</sequence>
<dbReference type="InterPro" id="IPR011009">
    <property type="entry name" value="Kinase-like_dom_sf"/>
</dbReference>
<evidence type="ECO:0000259" key="1">
    <source>
        <dbReference type="Pfam" id="PF01636"/>
    </source>
</evidence>
<dbReference type="Gene3D" id="3.90.1200.10">
    <property type="match status" value="1"/>
</dbReference>
<organism evidence="2 3">
    <name type="scientific">Nonomuraea africana</name>
    <dbReference type="NCBI Taxonomy" id="46171"/>
    <lineage>
        <taxon>Bacteria</taxon>
        <taxon>Bacillati</taxon>
        <taxon>Actinomycetota</taxon>
        <taxon>Actinomycetes</taxon>
        <taxon>Streptosporangiales</taxon>
        <taxon>Streptosporangiaceae</taxon>
        <taxon>Nonomuraea</taxon>
    </lineage>
</organism>
<dbReference type="Pfam" id="PF01636">
    <property type="entry name" value="APH"/>
    <property type="match status" value="1"/>
</dbReference>
<feature type="domain" description="Aminoglycoside phosphotransferase" evidence="1">
    <location>
        <begin position="10"/>
        <end position="212"/>
    </location>
</feature>
<comment type="caution">
    <text evidence="2">The sequence shown here is derived from an EMBL/GenBank/DDBJ whole genome shotgun (WGS) entry which is preliminary data.</text>
</comment>
<name>A0ABR9KUP0_9ACTN</name>
<evidence type="ECO:0000313" key="3">
    <source>
        <dbReference type="Proteomes" id="UP000661607"/>
    </source>
</evidence>
<protein>
    <recommendedName>
        <fullName evidence="1">Aminoglycoside phosphotransferase domain-containing protein</fullName>
    </recommendedName>
</protein>
<dbReference type="EMBL" id="JADBEF010000001">
    <property type="protein sequence ID" value="MBE1565451.1"/>
    <property type="molecule type" value="Genomic_DNA"/>
</dbReference>
<dbReference type="InterPro" id="IPR002575">
    <property type="entry name" value="Aminoglycoside_PTrfase"/>
</dbReference>
<proteinExistence type="predicted"/>
<dbReference type="Proteomes" id="UP000661607">
    <property type="component" value="Unassembled WGS sequence"/>
</dbReference>